<keyword evidence="2 4" id="KW-0547">Nucleotide-binding</keyword>
<dbReference type="RefSeq" id="WP_320322166.1">
    <property type="nucleotide sequence ID" value="NZ_JAVIIP010000037.1"/>
</dbReference>
<dbReference type="PROSITE" id="PS50975">
    <property type="entry name" value="ATP_GRASP"/>
    <property type="match status" value="1"/>
</dbReference>
<dbReference type="InterPro" id="IPR052032">
    <property type="entry name" value="ATP-dep_AA_Ligase"/>
</dbReference>
<evidence type="ECO:0000256" key="4">
    <source>
        <dbReference type="PROSITE-ProRule" id="PRU00409"/>
    </source>
</evidence>
<dbReference type="InterPro" id="IPR011761">
    <property type="entry name" value="ATP-grasp"/>
</dbReference>
<dbReference type="PANTHER" id="PTHR43585">
    <property type="entry name" value="FUMIPYRROLE BIOSYNTHESIS PROTEIN C"/>
    <property type="match status" value="1"/>
</dbReference>
<evidence type="ECO:0000256" key="1">
    <source>
        <dbReference type="ARBA" id="ARBA00022598"/>
    </source>
</evidence>
<gene>
    <name evidence="6" type="ORF">RFM23_30835</name>
</gene>
<comment type="caution">
    <text evidence="6">The sequence shown here is derived from an EMBL/GenBank/DDBJ whole genome shotgun (WGS) entry which is preliminary data.</text>
</comment>
<dbReference type="Gene3D" id="3.30.1490.20">
    <property type="entry name" value="ATP-grasp fold, A domain"/>
    <property type="match status" value="1"/>
</dbReference>
<dbReference type="SMART" id="SM01209">
    <property type="entry name" value="GARS_A"/>
    <property type="match status" value="1"/>
</dbReference>
<name>A0ABU5AXF9_9HYPH</name>
<protein>
    <submittedName>
        <fullName evidence="6">Acetyl-CoA carboxylase biotin carboxylase subunit family protein</fullName>
    </submittedName>
</protein>
<dbReference type="Gene3D" id="3.40.50.20">
    <property type="match status" value="1"/>
</dbReference>
<dbReference type="Gene3D" id="3.30.470.20">
    <property type="entry name" value="ATP-grasp fold, B domain"/>
    <property type="match status" value="1"/>
</dbReference>
<dbReference type="SUPFAM" id="SSF56059">
    <property type="entry name" value="Glutathione synthetase ATP-binding domain-like"/>
    <property type="match status" value="1"/>
</dbReference>
<proteinExistence type="predicted"/>
<evidence type="ECO:0000313" key="6">
    <source>
        <dbReference type="EMBL" id="MDX8541993.1"/>
    </source>
</evidence>
<dbReference type="Proteomes" id="UP001276564">
    <property type="component" value="Unassembled WGS sequence"/>
</dbReference>
<dbReference type="PANTHER" id="PTHR43585:SF2">
    <property type="entry name" value="ATP-GRASP ENZYME FSQD"/>
    <property type="match status" value="1"/>
</dbReference>
<dbReference type="Pfam" id="PF18603">
    <property type="entry name" value="LAL_C2"/>
    <property type="match status" value="1"/>
</dbReference>
<feature type="domain" description="ATP-grasp" evidence="5">
    <location>
        <begin position="114"/>
        <end position="306"/>
    </location>
</feature>
<sequence>MGKRVLILIEGIGNMRLYVQTAQRLGLHPIALSANPARYDYLAADGIEAIRIDTGNFEALVRECSRLGATYDVAGITSPQESAYATVGKLCQYFGLPGPNPTSIERCCNKFVQRELLAEAGIPVPSYRLATDVKEVERSAGDIGFPVVLKPAVGIGSSGVRLCRNVDELAEQTTYLLGGKHIWRSSPRMLVEEFAQGPYYCADIMGNEVIGIYAGEFGLPPHFVLRELTLPAPLTDDEHERIVDVSRNCLRALGLGWGPTNIELRWTKRGPVVIEVNPRMPGTPSPQMIQFAFGVDLITEHIKLVIGDEWDLRRRHSQIAATQFLVPDCDGTLDWIDGDSQASVVPGVAEVKFYIGSDTPIVRKGDVWDWIGHVIAVSSNRARTKTILQHAVGLIEWSIIPFPAEKE</sequence>
<accession>A0ABU5AXF9</accession>
<keyword evidence="7" id="KW-1185">Reference proteome</keyword>
<organism evidence="6 7">
    <name type="scientific">Mesorhizobium abyssinicae</name>
    <dbReference type="NCBI Taxonomy" id="1209958"/>
    <lineage>
        <taxon>Bacteria</taxon>
        <taxon>Pseudomonadati</taxon>
        <taxon>Pseudomonadota</taxon>
        <taxon>Alphaproteobacteria</taxon>
        <taxon>Hyphomicrobiales</taxon>
        <taxon>Phyllobacteriaceae</taxon>
        <taxon>Mesorhizobium</taxon>
    </lineage>
</organism>
<evidence type="ECO:0000259" key="5">
    <source>
        <dbReference type="PROSITE" id="PS50975"/>
    </source>
</evidence>
<evidence type="ECO:0000313" key="7">
    <source>
        <dbReference type="Proteomes" id="UP001276564"/>
    </source>
</evidence>
<dbReference type="InterPro" id="IPR040570">
    <property type="entry name" value="LAL_C2"/>
</dbReference>
<keyword evidence="3 4" id="KW-0067">ATP-binding</keyword>
<evidence type="ECO:0000256" key="3">
    <source>
        <dbReference type="ARBA" id="ARBA00022840"/>
    </source>
</evidence>
<dbReference type="EMBL" id="JAVIIP010000037">
    <property type="protein sequence ID" value="MDX8541993.1"/>
    <property type="molecule type" value="Genomic_DNA"/>
</dbReference>
<dbReference type="InterPro" id="IPR013815">
    <property type="entry name" value="ATP_grasp_subdomain_1"/>
</dbReference>
<keyword evidence="1" id="KW-0436">Ligase</keyword>
<dbReference type="Pfam" id="PF13535">
    <property type="entry name" value="ATP-grasp_4"/>
    <property type="match status" value="1"/>
</dbReference>
<reference evidence="6 7" key="1">
    <citation type="submission" date="2023-08" db="EMBL/GenBank/DDBJ databases">
        <title>Implementing the SeqCode for naming new Mesorhizobium species isolated from Vachellia karroo root nodules.</title>
        <authorList>
            <person name="Van Lill M."/>
        </authorList>
    </citation>
    <scope>NUCLEOTIDE SEQUENCE [LARGE SCALE GENOMIC DNA]</scope>
    <source>
        <strain evidence="6 7">VK4B</strain>
    </source>
</reference>
<evidence type="ECO:0000256" key="2">
    <source>
        <dbReference type="ARBA" id="ARBA00022741"/>
    </source>
</evidence>